<evidence type="ECO:0000313" key="1">
    <source>
        <dbReference type="Proteomes" id="UP000694863"/>
    </source>
</evidence>
<organism evidence="1 2">
    <name type="scientific">Echinops telfairi</name>
    <name type="common">Lesser hedgehog tenrec</name>
    <dbReference type="NCBI Taxonomy" id="9371"/>
    <lineage>
        <taxon>Eukaryota</taxon>
        <taxon>Metazoa</taxon>
        <taxon>Chordata</taxon>
        <taxon>Craniata</taxon>
        <taxon>Vertebrata</taxon>
        <taxon>Euteleostomi</taxon>
        <taxon>Mammalia</taxon>
        <taxon>Eutheria</taxon>
        <taxon>Afrotheria</taxon>
        <taxon>Tenrecidae</taxon>
        <taxon>Tenrecinae</taxon>
        <taxon>Echinops</taxon>
    </lineage>
</organism>
<sequence length="215" mass="24893">MVKMMRIWTVFVLGLGFWSCSGVPIYDYNPSTLREALDASVAKVNSQVVLSPYLFRAFRSSIKRVNLLDEDNLSMDIEFSIRETECRRDSGEDPSTCNFQRSHHLPTALCRSSVQVSAQQVQDVQVHCRWVSSSESDSSEEMIFEDMLRSYTWRNSYLQGLSPDEVRSGRFYERSSEPRRRLFLPGNRRHPAHWHRTRTSTGFEGHSESALTGWQ</sequence>
<reference evidence="2" key="1">
    <citation type="submission" date="2025-08" db="UniProtKB">
        <authorList>
            <consortium name="RefSeq"/>
        </authorList>
    </citation>
    <scope>IDENTIFICATION</scope>
</reference>
<protein>
    <submittedName>
        <fullName evidence="2">Secreted phosphoprotein 24 isoform X1</fullName>
    </submittedName>
</protein>
<dbReference type="Proteomes" id="UP000694863">
    <property type="component" value="Unplaced"/>
</dbReference>
<evidence type="ECO:0000313" key="2">
    <source>
        <dbReference type="RefSeq" id="XP_045151604.1"/>
    </source>
</evidence>
<name>A0AC55DIN2_ECHTE</name>
<proteinExistence type="predicted"/>
<keyword evidence="1" id="KW-1185">Reference proteome</keyword>
<dbReference type="RefSeq" id="XP_045151604.1">
    <property type="nucleotide sequence ID" value="XM_045295669.1"/>
</dbReference>
<gene>
    <name evidence="2" type="primary">SPP2</name>
</gene>
<accession>A0AC55DIN2</accession>